<accession>A0AAI9TNF7</accession>
<dbReference type="InterPro" id="IPR011009">
    <property type="entry name" value="Kinase-like_dom_sf"/>
</dbReference>
<dbReference type="GO" id="GO:0005524">
    <property type="term" value="F:ATP binding"/>
    <property type="evidence" value="ECO:0007669"/>
    <property type="project" value="InterPro"/>
</dbReference>
<evidence type="ECO:0000256" key="1">
    <source>
        <dbReference type="ARBA" id="ARBA00004623"/>
    </source>
</evidence>
<dbReference type="PROSITE" id="PS50011">
    <property type="entry name" value="PROTEIN_KINASE_DOM"/>
    <property type="match status" value="1"/>
</dbReference>
<dbReference type="SUPFAM" id="SSF56112">
    <property type="entry name" value="Protein kinase-like (PK-like)"/>
    <property type="match status" value="1"/>
</dbReference>
<comment type="caution">
    <text evidence="4">The sequence shown here is derived from an EMBL/GenBank/DDBJ whole genome shotgun (WGS) entry which is preliminary data.</text>
</comment>
<dbReference type="EMBL" id="LACB01000058">
    <property type="protein sequence ID" value="KAJ9490373.1"/>
    <property type="molecule type" value="Genomic_DNA"/>
</dbReference>
<evidence type="ECO:0000313" key="5">
    <source>
        <dbReference type="Proteomes" id="UP001227192"/>
    </source>
</evidence>
<proteinExistence type="predicted"/>
<organism evidence="4 5">
    <name type="scientific">Penicillium thymicola</name>
    <dbReference type="NCBI Taxonomy" id="293382"/>
    <lineage>
        <taxon>Eukaryota</taxon>
        <taxon>Fungi</taxon>
        <taxon>Dikarya</taxon>
        <taxon>Ascomycota</taxon>
        <taxon>Pezizomycotina</taxon>
        <taxon>Eurotiomycetes</taxon>
        <taxon>Eurotiomycetidae</taxon>
        <taxon>Eurotiales</taxon>
        <taxon>Aspergillaceae</taxon>
        <taxon>Penicillium</taxon>
    </lineage>
</organism>
<dbReference type="GO" id="GO:0034045">
    <property type="term" value="C:phagophore assembly site membrane"/>
    <property type="evidence" value="ECO:0007669"/>
    <property type="project" value="UniProtKB-SubCell"/>
</dbReference>
<protein>
    <recommendedName>
        <fullName evidence="2">Autophagy-related protein 1</fullName>
    </recommendedName>
</protein>
<reference evidence="4" key="2">
    <citation type="journal article" date="2016" name="Fungal Biol.">
        <title>Ochratoxin A production by Penicillium thymicola.</title>
        <authorList>
            <person name="Nguyen H.D.T."/>
            <person name="McMullin D.R."/>
            <person name="Ponomareva E."/>
            <person name="Riley R."/>
            <person name="Pomraning K.R."/>
            <person name="Baker S.E."/>
            <person name="Seifert K.A."/>
        </authorList>
    </citation>
    <scope>NUCLEOTIDE SEQUENCE</scope>
    <source>
        <strain evidence="4">DAOM 180753</strain>
    </source>
</reference>
<dbReference type="Gene3D" id="1.10.510.10">
    <property type="entry name" value="Transferase(Phosphotransferase) domain 1"/>
    <property type="match status" value="1"/>
</dbReference>
<dbReference type="AlphaFoldDB" id="A0AAI9TNF7"/>
<dbReference type="PANTHER" id="PTHR24348">
    <property type="entry name" value="SERINE/THREONINE-PROTEIN KINASE UNC-51-RELATED"/>
    <property type="match status" value="1"/>
</dbReference>
<dbReference type="InterPro" id="IPR000719">
    <property type="entry name" value="Prot_kinase_dom"/>
</dbReference>
<keyword evidence="5" id="KW-1185">Reference proteome</keyword>
<dbReference type="PANTHER" id="PTHR24348:SF68">
    <property type="entry name" value="SERINE_THREONINE-PROTEIN KINASE ATG1C"/>
    <property type="match status" value="1"/>
</dbReference>
<evidence type="ECO:0000256" key="2">
    <source>
        <dbReference type="ARBA" id="ARBA00030237"/>
    </source>
</evidence>
<dbReference type="InterPro" id="IPR045269">
    <property type="entry name" value="Atg1-like"/>
</dbReference>
<dbReference type="GO" id="GO:0004674">
    <property type="term" value="F:protein serine/threonine kinase activity"/>
    <property type="evidence" value="ECO:0007669"/>
    <property type="project" value="InterPro"/>
</dbReference>
<evidence type="ECO:0000313" key="4">
    <source>
        <dbReference type="EMBL" id="KAJ9490373.1"/>
    </source>
</evidence>
<dbReference type="SMART" id="SM00220">
    <property type="entry name" value="S_TKc"/>
    <property type="match status" value="1"/>
</dbReference>
<evidence type="ECO:0000259" key="3">
    <source>
        <dbReference type="PROSITE" id="PS50011"/>
    </source>
</evidence>
<sequence>MEFFEYGDLQKYIIKPFPEPEAASITAQVAQALQCMHQKNFVHRDIKPLVGSDADRSLLSDTNVVQNILVSCLGPRWHVKVADFGIAKNMDGTALGTLQIGSLGYMAPELWGNSPDPYTAAVDVWALGAVAFCLRTGFPPFRTIQHLLDYARDHKTHFPLRPLGTSSGFCMNFVLGTMAEAPERRLTIEQVLAHDWLSMQLGVSQE</sequence>
<feature type="domain" description="Protein kinase" evidence="3">
    <location>
        <begin position="1"/>
        <end position="197"/>
    </location>
</feature>
<comment type="subcellular location">
    <subcellularLocation>
        <location evidence="1">Preautophagosomal structure membrane</location>
        <topology evidence="1">Peripheral membrane protein</topology>
    </subcellularLocation>
</comment>
<reference evidence="4" key="1">
    <citation type="submission" date="2015-06" db="EMBL/GenBank/DDBJ databases">
        <authorList>
            <person name="Nguyen H."/>
        </authorList>
    </citation>
    <scope>NUCLEOTIDE SEQUENCE</scope>
    <source>
        <strain evidence="4">DAOM 180753</strain>
    </source>
</reference>
<dbReference type="GO" id="GO:0010506">
    <property type="term" value="P:regulation of autophagy"/>
    <property type="evidence" value="ECO:0007669"/>
    <property type="project" value="InterPro"/>
</dbReference>
<gene>
    <name evidence="4" type="ORF">VN97_g2884</name>
</gene>
<name>A0AAI9TNF7_PENTH</name>
<dbReference type="Pfam" id="PF00069">
    <property type="entry name" value="Pkinase"/>
    <property type="match status" value="1"/>
</dbReference>
<dbReference type="Proteomes" id="UP001227192">
    <property type="component" value="Unassembled WGS sequence"/>
</dbReference>